<protein>
    <recommendedName>
        <fullName evidence="11">Major facilitator superfamily (MFS) profile domain-containing protein</fullName>
    </recommendedName>
</protein>
<feature type="transmembrane region" description="Helical" evidence="8">
    <location>
        <begin position="161"/>
        <end position="191"/>
    </location>
</feature>
<dbReference type="GO" id="GO:0012505">
    <property type="term" value="C:endomembrane system"/>
    <property type="evidence" value="ECO:0007669"/>
    <property type="project" value="UniProtKB-SubCell"/>
</dbReference>
<dbReference type="PANTHER" id="PTHR23514">
    <property type="entry name" value="BYPASS OF STOP CODON PROTEIN 6"/>
    <property type="match status" value="1"/>
</dbReference>
<dbReference type="Pfam" id="PF07690">
    <property type="entry name" value="MFS_1"/>
    <property type="match status" value="1"/>
</dbReference>
<evidence type="ECO:0000313" key="10">
    <source>
        <dbReference type="Proteomes" id="UP000002748"/>
    </source>
</evidence>
<dbReference type="InterPro" id="IPR036259">
    <property type="entry name" value="MFS_trans_sf"/>
</dbReference>
<keyword evidence="4 8" id="KW-0812">Transmembrane</keyword>
<evidence type="ECO:0000256" key="8">
    <source>
        <dbReference type="SAM" id="Phobius"/>
    </source>
</evidence>
<feature type="region of interest" description="Disordered" evidence="7">
    <location>
        <begin position="276"/>
        <end position="314"/>
    </location>
</feature>
<evidence type="ECO:0000256" key="3">
    <source>
        <dbReference type="ARBA" id="ARBA00022448"/>
    </source>
</evidence>
<dbReference type="OrthoDB" id="413079at2759"/>
<evidence type="ECO:0000313" key="9">
    <source>
        <dbReference type="EMBL" id="EJT46159.1"/>
    </source>
</evidence>
<feature type="compositionally biased region" description="Basic and acidic residues" evidence="7">
    <location>
        <begin position="292"/>
        <end position="304"/>
    </location>
</feature>
<keyword evidence="5 8" id="KW-1133">Transmembrane helix</keyword>
<dbReference type="KEGG" id="tasa:A1Q1_05370"/>
<name>J6EP31_TRIAS</name>
<dbReference type="RefSeq" id="XP_014177577.1">
    <property type="nucleotide sequence ID" value="XM_014322102.1"/>
</dbReference>
<dbReference type="SUPFAM" id="SSF103473">
    <property type="entry name" value="MFS general substrate transporter"/>
    <property type="match status" value="1"/>
</dbReference>
<gene>
    <name evidence="9" type="ORF">A1Q1_05370</name>
</gene>
<sequence length="526" mass="56189">MSSVPVRSLSRSAHGACGTPYDVHRLKPLPLFKYHGSVAPGGDDLDSKETMAEEKITAVRMGPEVTDVEDKISGPVPGIVEPQETLNEKVIQQEPELAQRQPDEYTGHHHYVLKRLRRRLPPLSSRRKLAISVGPLFPTLQEYYGINYLVNRIGFGLVTPLGALSTVICFLLAGTGAPFGVFLVAFFFNGFGLSIQDAQVNNLTTRLPNPAVLMSFVQASFSGGATIAPFLSTAFAQHLPKRSYLYFFVAMGVAVIAMAIMLVAFRGMTEEQIVGTGDASGASTPTPTAAVETKEREEGVERTRSRTPPAIEDGQVAPADATVGALGEAAQLENSSGAKLKRILKRPAIYILMAWSFLYIAVEVGTSSWLTTFLIRERGASAAAGYAVTGFWGAMTIGRILLIPVTHKLGPQTAIFAYSIIALALEFVICETWDDELRGGVMGLMGSIGGAGAALGPFIMGGISDKYGIWAIQPVAVGMIAGFTILWAFTPKRKVAVKAPKEGVEGMEVEAGPAPITSQAVAESTR</sequence>
<evidence type="ECO:0008006" key="11">
    <source>
        <dbReference type="Google" id="ProtNLM"/>
    </source>
</evidence>
<feature type="transmembrane region" description="Helical" evidence="8">
    <location>
        <begin position="383"/>
        <end position="403"/>
    </location>
</feature>
<evidence type="ECO:0000256" key="2">
    <source>
        <dbReference type="ARBA" id="ARBA00008335"/>
    </source>
</evidence>
<organism evidence="9 10">
    <name type="scientific">Trichosporon asahii var. asahii (strain ATCC 90039 / CBS 2479 / JCM 2466 / KCTC 7840 / NBRC 103889/ NCYC 2677 / UAMH 7654)</name>
    <name type="common">Yeast</name>
    <dbReference type="NCBI Taxonomy" id="1186058"/>
    <lineage>
        <taxon>Eukaryota</taxon>
        <taxon>Fungi</taxon>
        <taxon>Dikarya</taxon>
        <taxon>Basidiomycota</taxon>
        <taxon>Agaricomycotina</taxon>
        <taxon>Tremellomycetes</taxon>
        <taxon>Trichosporonales</taxon>
        <taxon>Trichosporonaceae</taxon>
        <taxon>Trichosporon</taxon>
    </lineage>
</organism>
<evidence type="ECO:0000256" key="5">
    <source>
        <dbReference type="ARBA" id="ARBA00022989"/>
    </source>
</evidence>
<dbReference type="GeneID" id="25988882"/>
<dbReference type="InterPro" id="IPR051788">
    <property type="entry name" value="MFS_Transporter"/>
</dbReference>
<feature type="transmembrane region" description="Helical" evidence="8">
    <location>
        <begin position="409"/>
        <end position="429"/>
    </location>
</feature>
<dbReference type="PANTHER" id="PTHR23514:SF3">
    <property type="entry name" value="BYPASS OF STOP CODON PROTEIN 6"/>
    <property type="match status" value="1"/>
</dbReference>
<keyword evidence="3" id="KW-0813">Transport</keyword>
<comment type="similarity">
    <text evidence="2">Belongs to the major facilitator superfamily.</text>
</comment>
<feature type="transmembrane region" description="Helical" evidence="8">
    <location>
        <begin position="348"/>
        <end position="371"/>
    </location>
</feature>
<dbReference type="Proteomes" id="UP000002748">
    <property type="component" value="Unassembled WGS sequence"/>
</dbReference>
<feature type="transmembrane region" description="Helical" evidence="8">
    <location>
        <begin position="244"/>
        <end position="265"/>
    </location>
</feature>
<feature type="transmembrane region" description="Helical" evidence="8">
    <location>
        <begin position="469"/>
        <end position="489"/>
    </location>
</feature>
<dbReference type="VEuPathDB" id="FungiDB:A1Q1_05370"/>
<dbReference type="EMBL" id="ALBS01000304">
    <property type="protein sequence ID" value="EJT46159.1"/>
    <property type="molecule type" value="Genomic_DNA"/>
</dbReference>
<evidence type="ECO:0000256" key="6">
    <source>
        <dbReference type="ARBA" id="ARBA00023136"/>
    </source>
</evidence>
<comment type="subcellular location">
    <subcellularLocation>
        <location evidence="1">Endomembrane system</location>
        <topology evidence="1">Multi-pass membrane protein</topology>
    </subcellularLocation>
</comment>
<evidence type="ECO:0000256" key="7">
    <source>
        <dbReference type="SAM" id="MobiDB-lite"/>
    </source>
</evidence>
<reference evidence="9 10" key="1">
    <citation type="journal article" date="2012" name="Eukaryot. Cell">
        <title>Draft genome sequence of CBS 2479, the standard type strain of Trichosporon asahii.</title>
        <authorList>
            <person name="Yang R.Y."/>
            <person name="Li H.T."/>
            <person name="Zhu H."/>
            <person name="Zhou G.P."/>
            <person name="Wang M."/>
            <person name="Wang L."/>
        </authorList>
    </citation>
    <scope>NUCLEOTIDE SEQUENCE [LARGE SCALE GENOMIC DNA]</scope>
    <source>
        <strain evidence="10">ATCC 90039 / CBS 2479 / JCM 2466 / KCTC 7840 / NCYC 2677 / UAMH 7654</strain>
    </source>
</reference>
<evidence type="ECO:0000256" key="1">
    <source>
        <dbReference type="ARBA" id="ARBA00004127"/>
    </source>
</evidence>
<dbReference type="GO" id="GO:0022857">
    <property type="term" value="F:transmembrane transporter activity"/>
    <property type="evidence" value="ECO:0007669"/>
    <property type="project" value="InterPro"/>
</dbReference>
<feature type="compositionally biased region" description="Low complexity" evidence="7">
    <location>
        <begin position="279"/>
        <end position="290"/>
    </location>
</feature>
<keyword evidence="6 8" id="KW-0472">Membrane</keyword>
<dbReference type="Gene3D" id="1.20.1250.20">
    <property type="entry name" value="MFS general substrate transporter like domains"/>
    <property type="match status" value="1"/>
</dbReference>
<dbReference type="InterPro" id="IPR011701">
    <property type="entry name" value="MFS"/>
</dbReference>
<feature type="transmembrane region" description="Helical" evidence="8">
    <location>
        <begin position="211"/>
        <end position="232"/>
    </location>
</feature>
<proteinExistence type="inferred from homology"/>
<accession>J6EP31</accession>
<evidence type="ECO:0000256" key="4">
    <source>
        <dbReference type="ARBA" id="ARBA00022692"/>
    </source>
</evidence>
<dbReference type="GO" id="GO:0016020">
    <property type="term" value="C:membrane"/>
    <property type="evidence" value="ECO:0007669"/>
    <property type="project" value="TreeGrafter"/>
</dbReference>
<dbReference type="HOGENOM" id="CLU_517949_0_0_1"/>
<comment type="caution">
    <text evidence="9">The sequence shown here is derived from an EMBL/GenBank/DDBJ whole genome shotgun (WGS) entry which is preliminary data.</text>
</comment>
<feature type="transmembrane region" description="Helical" evidence="8">
    <location>
        <begin position="441"/>
        <end position="463"/>
    </location>
</feature>
<dbReference type="AlphaFoldDB" id="J6EP31"/>